<feature type="transmembrane region" description="Helical" evidence="6">
    <location>
        <begin position="100"/>
        <end position="121"/>
    </location>
</feature>
<dbReference type="GO" id="GO:0005886">
    <property type="term" value="C:plasma membrane"/>
    <property type="evidence" value="ECO:0007669"/>
    <property type="project" value="UniProtKB-SubCell"/>
</dbReference>
<feature type="transmembrane region" description="Helical" evidence="6">
    <location>
        <begin position="495"/>
        <end position="512"/>
    </location>
</feature>
<protein>
    <submittedName>
        <fullName evidence="8">Na+/H+ antiporter NhaC</fullName>
    </submittedName>
</protein>
<accession>D9RYU8</accession>
<keyword evidence="5 6" id="KW-0472">Membrane</keyword>
<evidence type="ECO:0000313" key="8">
    <source>
        <dbReference type="EMBL" id="ADL08522.1"/>
    </source>
</evidence>
<reference evidence="8 9" key="1">
    <citation type="journal article" date="2010" name="Stand. Genomic Sci.">
        <title>Complete genome sequence of Thermosediminibacter oceani type strain (JW/IW-1228P).</title>
        <authorList>
            <person name="Pitluck S."/>
            <person name="Yasawong M."/>
            <person name="Munk C."/>
            <person name="Nolan M."/>
            <person name="Lapidus A."/>
            <person name="Lucas S."/>
            <person name="Glavina Del Rio T."/>
            <person name="Tice H."/>
            <person name="Cheng J.F."/>
            <person name="Bruce D."/>
            <person name="Detter C."/>
            <person name="Tapia R."/>
            <person name="Han C."/>
            <person name="Goodwin L."/>
            <person name="Liolios K."/>
            <person name="Ivanova N."/>
            <person name="Mavromatis K."/>
            <person name="Mikhailova N."/>
            <person name="Pati A."/>
            <person name="Chen A."/>
            <person name="Palaniappan K."/>
            <person name="Land M."/>
            <person name="Hauser L."/>
            <person name="Chang Y.J."/>
            <person name="Jeffries C.D."/>
            <person name="Rohde M."/>
            <person name="Spring S."/>
            <person name="Sikorski J."/>
            <person name="Goker M."/>
            <person name="Woyke T."/>
            <person name="Bristow J."/>
            <person name="Eisen J.A."/>
            <person name="Markowitz V."/>
            <person name="Hugenholtz P."/>
            <person name="Kyrpides N.C."/>
            <person name="Klenk H.P."/>
        </authorList>
    </citation>
    <scope>NUCLEOTIDE SEQUENCE [LARGE SCALE GENOMIC DNA]</scope>
    <source>
        <strain evidence="9">ATCC BAA-1034 / DSM 16646 / JW/IW-1228P</strain>
    </source>
</reference>
<feature type="transmembrane region" description="Helical" evidence="6">
    <location>
        <begin position="407"/>
        <end position="425"/>
    </location>
</feature>
<evidence type="ECO:0000256" key="5">
    <source>
        <dbReference type="ARBA" id="ARBA00023136"/>
    </source>
</evidence>
<gene>
    <name evidence="8" type="ordered locus">Toce_1788</name>
</gene>
<comment type="subcellular location">
    <subcellularLocation>
        <location evidence="1">Cell membrane</location>
        <topology evidence="1">Multi-pass membrane protein</topology>
    </subcellularLocation>
</comment>
<sequence length="562" mass="61199">MRRGRGIVWCIVILIILSFAIPVFGDGGQGAEKPEHYGFWSLLPPVIAISLAIITKEVLSSLVIGIMVGAMTLTGGNVIEAFKKAMETLINTAGDPSWNFRVLVFIMLLGSIIGMISRANGPQAFGRWAEKNIKSRSLSLFITWILGVLIFMDDYFNCMTVGTALRPVTDRFKVSRAKLSFIIDSTAAPVCTLVPISTWVAYVASLMMPLFEQYKLNLNPYTVYMQMIPYDFYPWLIVLMVLVTSFTNLEYGPMARAERRALSGEGLWDTSITKTPPGDEFESMEKSEKGSAIDMVGPLVGLIVIMLLCMAYTGGFFEGKAGFFQAVMNSDSATALVWGATITLILTAVFYSVRGVVRLKDSMEAVIQGAKSMTVALFILSLAWTIGSICKEVGTGIYVSSIMSETFPAWAVPFTLFILSAFIAFSTGTSWGTWAIMIPIAIPLAVAMKINILPCVAAVISGGVFGDHCSPISDTTIMSSTGGACPHIEHVNTQLPYALTAAITSAIGFLILGFFDHPIIVWLITIVMFFGVVYIMHKVWGGEVIEEPQKTLQKTLPAGQDL</sequence>
<organism evidence="8 9">
    <name type="scientific">Thermosediminibacter oceani (strain ATCC BAA-1034 / DSM 16646 / JW/IW-1228P)</name>
    <dbReference type="NCBI Taxonomy" id="555079"/>
    <lineage>
        <taxon>Bacteria</taxon>
        <taxon>Bacillati</taxon>
        <taxon>Bacillota</taxon>
        <taxon>Clostridia</taxon>
        <taxon>Thermosediminibacterales</taxon>
        <taxon>Thermosediminibacteraceae</taxon>
        <taxon>Thermosediminibacter</taxon>
    </lineage>
</organism>
<feature type="transmembrane region" description="Helical" evidence="6">
    <location>
        <begin position="292"/>
        <end position="313"/>
    </location>
</feature>
<feature type="transmembrane region" description="Helical" evidence="6">
    <location>
        <begin position="232"/>
        <end position="251"/>
    </location>
</feature>
<keyword evidence="4 6" id="KW-1133">Transmembrane helix</keyword>
<feature type="transmembrane region" description="Helical" evidence="6">
    <location>
        <begin position="437"/>
        <end position="460"/>
    </location>
</feature>
<dbReference type="Pfam" id="PF03553">
    <property type="entry name" value="Na_H_antiporter"/>
    <property type="match status" value="1"/>
</dbReference>
<feature type="transmembrane region" description="Helical" evidence="6">
    <location>
        <begin position="519"/>
        <end position="537"/>
    </location>
</feature>
<evidence type="ECO:0000313" key="9">
    <source>
        <dbReference type="Proteomes" id="UP000000272"/>
    </source>
</evidence>
<name>D9RYU8_THEOJ</name>
<evidence type="ECO:0000256" key="2">
    <source>
        <dbReference type="ARBA" id="ARBA00022475"/>
    </source>
</evidence>
<feature type="domain" description="Na+/H+ antiporter NhaC-like C-terminal" evidence="7">
    <location>
        <begin position="190"/>
        <end position="514"/>
    </location>
</feature>
<keyword evidence="3 6" id="KW-0812">Transmembrane</keyword>
<dbReference type="PANTHER" id="PTHR43478:SF1">
    <property type="entry name" value="NA+_H+ ANTIPORTER NHAC-LIKE C-TERMINAL DOMAIN-CONTAINING PROTEIN"/>
    <property type="match status" value="1"/>
</dbReference>
<feature type="transmembrane region" description="Helical" evidence="6">
    <location>
        <begin position="61"/>
        <end position="79"/>
    </location>
</feature>
<evidence type="ECO:0000259" key="7">
    <source>
        <dbReference type="Pfam" id="PF03553"/>
    </source>
</evidence>
<dbReference type="AlphaFoldDB" id="D9RYU8"/>
<dbReference type="OrthoDB" id="9762978at2"/>
<evidence type="ECO:0000256" key="1">
    <source>
        <dbReference type="ARBA" id="ARBA00004651"/>
    </source>
</evidence>
<dbReference type="InterPro" id="IPR018461">
    <property type="entry name" value="Na/H_Antiport_NhaC-like_C"/>
</dbReference>
<feature type="transmembrane region" description="Helical" evidence="6">
    <location>
        <begin position="6"/>
        <end position="25"/>
    </location>
</feature>
<feature type="transmembrane region" description="Helical" evidence="6">
    <location>
        <begin position="186"/>
        <end position="212"/>
    </location>
</feature>
<evidence type="ECO:0000256" key="3">
    <source>
        <dbReference type="ARBA" id="ARBA00022692"/>
    </source>
</evidence>
<dbReference type="eggNOG" id="COG1757">
    <property type="taxonomic scope" value="Bacteria"/>
</dbReference>
<dbReference type="Proteomes" id="UP000000272">
    <property type="component" value="Chromosome"/>
</dbReference>
<dbReference type="EMBL" id="CP002131">
    <property type="protein sequence ID" value="ADL08522.1"/>
    <property type="molecule type" value="Genomic_DNA"/>
</dbReference>
<dbReference type="RefSeq" id="WP_013276544.1">
    <property type="nucleotide sequence ID" value="NC_014377.1"/>
</dbReference>
<dbReference type="STRING" id="555079.Toce_1788"/>
<feature type="transmembrane region" description="Helical" evidence="6">
    <location>
        <begin position="333"/>
        <end position="353"/>
    </location>
</feature>
<keyword evidence="2" id="KW-1003">Cell membrane</keyword>
<feature type="transmembrane region" description="Helical" evidence="6">
    <location>
        <begin position="141"/>
        <end position="165"/>
    </location>
</feature>
<evidence type="ECO:0000256" key="4">
    <source>
        <dbReference type="ARBA" id="ARBA00022989"/>
    </source>
</evidence>
<evidence type="ECO:0000256" key="6">
    <source>
        <dbReference type="SAM" id="Phobius"/>
    </source>
</evidence>
<dbReference type="HOGENOM" id="CLU_018751_1_0_9"/>
<keyword evidence="9" id="KW-1185">Reference proteome</keyword>
<proteinExistence type="predicted"/>
<dbReference type="PANTHER" id="PTHR43478">
    <property type="entry name" value="NA+/H+ ANTIPORTER-RELATED"/>
    <property type="match status" value="1"/>
</dbReference>
<dbReference type="KEGG" id="toc:Toce_1788"/>